<accession>A0AC34RJL0</accession>
<dbReference type="Proteomes" id="UP000887576">
    <property type="component" value="Unplaced"/>
</dbReference>
<reference evidence="2" key="1">
    <citation type="submission" date="2022-11" db="UniProtKB">
        <authorList>
            <consortium name="WormBaseParasite"/>
        </authorList>
    </citation>
    <scope>IDENTIFICATION</scope>
</reference>
<evidence type="ECO:0000313" key="2">
    <source>
        <dbReference type="WBParaSite" id="JU765_v2.g7648.t1"/>
    </source>
</evidence>
<dbReference type="WBParaSite" id="JU765_v2.g7648.t1">
    <property type="protein sequence ID" value="JU765_v2.g7648.t1"/>
    <property type="gene ID" value="JU765_v2.g7648"/>
</dbReference>
<protein>
    <submittedName>
        <fullName evidence="2">DRBM domain-containing protein</fullName>
    </submittedName>
</protein>
<proteinExistence type="predicted"/>
<sequence length="360" mass="41128">MNSSSLLSIIEELSQKLCSRRPQYEFSEQFSGGLKVFHAKIILNYLDEQLVGNGTSTKKQSAKHLASGNVLLKLVERQDWKQWFPQLETQDDVRKMIQSKLDVIETSKPNPSVVNLCQYCEKSGLNDPVYEVTSSVPGNCNIQCIVAKKFTTQGQGTNEETAKGIAAENMLNLLKEIYNKSIQAQITAPKVYSLTTSDVVMDESEEVLMTKENKDKTCDDIKNALKDEIQENFIEFFENQKDIFTKMYGKEFEWRWYSHKSKNLTKVLESLHSIDVKKQGKQRKLFHEAILQSFFGYGVNEEIAKNEAAKMALNYLQNWIDQRVVIMDNIPRKDGSYKSQSIPSSKSNQLTFNGEPNKSV</sequence>
<evidence type="ECO:0000313" key="1">
    <source>
        <dbReference type="Proteomes" id="UP000887576"/>
    </source>
</evidence>
<organism evidence="1 2">
    <name type="scientific">Panagrolaimus sp. JU765</name>
    <dbReference type="NCBI Taxonomy" id="591449"/>
    <lineage>
        <taxon>Eukaryota</taxon>
        <taxon>Metazoa</taxon>
        <taxon>Ecdysozoa</taxon>
        <taxon>Nematoda</taxon>
        <taxon>Chromadorea</taxon>
        <taxon>Rhabditida</taxon>
        <taxon>Tylenchina</taxon>
        <taxon>Panagrolaimomorpha</taxon>
        <taxon>Panagrolaimoidea</taxon>
        <taxon>Panagrolaimidae</taxon>
        <taxon>Panagrolaimus</taxon>
    </lineage>
</organism>
<name>A0AC34RJL0_9BILA</name>